<dbReference type="AlphaFoldDB" id="A0AAV3U0N0"/>
<dbReference type="SUPFAM" id="SSF82057">
    <property type="entry name" value="Prokaryotic SH3-related domain"/>
    <property type="match status" value="1"/>
</dbReference>
<gene>
    <name evidence="2" type="ORF">GCM10025791_16180</name>
</gene>
<feature type="domain" description="Protein YjdM C-terminal" evidence="1">
    <location>
        <begin position="121"/>
        <end position="186"/>
    </location>
</feature>
<dbReference type="Gene3D" id="2.30.30.40">
    <property type="entry name" value="SH3 Domains"/>
    <property type="match status" value="1"/>
</dbReference>
<organism evidence="2 3">
    <name type="scientific">Halioxenophilus aromaticivorans</name>
    <dbReference type="NCBI Taxonomy" id="1306992"/>
    <lineage>
        <taxon>Bacteria</taxon>
        <taxon>Pseudomonadati</taxon>
        <taxon>Pseudomonadota</taxon>
        <taxon>Gammaproteobacteria</taxon>
        <taxon>Alteromonadales</taxon>
        <taxon>Alteromonadaceae</taxon>
        <taxon>Halioxenophilus</taxon>
    </lineage>
</organism>
<dbReference type="InterPro" id="IPR013988">
    <property type="entry name" value="YjdM_C"/>
</dbReference>
<accession>A0AAV3U0N0</accession>
<reference evidence="3" key="1">
    <citation type="journal article" date="2019" name="Int. J. Syst. Evol. Microbiol.">
        <title>The Global Catalogue of Microorganisms (GCM) 10K type strain sequencing project: providing services to taxonomists for standard genome sequencing and annotation.</title>
        <authorList>
            <consortium name="The Broad Institute Genomics Platform"/>
            <consortium name="The Broad Institute Genome Sequencing Center for Infectious Disease"/>
            <person name="Wu L."/>
            <person name="Ma J."/>
        </authorList>
    </citation>
    <scope>NUCLEOTIDE SEQUENCE [LARGE SCALE GENOMIC DNA]</scope>
    <source>
        <strain evidence="3">JCM 19134</strain>
    </source>
</reference>
<evidence type="ECO:0000313" key="2">
    <source>
        <dbReference type="EMBL" id="GAA4938840.1"/>
    </source>
</evidence>
<dbReference type="RefSeq" id="WP_345419851.1">
    <property type="nucleotide sequence ID" value="NZ_AP031496.1"/>
</dbReference>
<dbReference type="Pfam" id="PF03831">
    <property type="entry name" value="YjdM"/>
    <property type="match status" value="1"/>
</dbReference>
<name>A0AAV3U0N0_9ALTE</name>
<sequence length="187" mass="20678">MSKQTALKRAGKQCELCGAPGYPQEYTIPFSEGIKEDQASVAVCERCMLEINRNPLNTDHWMCLQSSAWSPHAPVQVLAYRILRQIDDEDWSLNLLDSMFMEADTKAWAEQGENEEASNCADCNGNPLYAGDTVTVVKDLPVKGTGFVAKRGTAVRGISLTNNPMHIEGKVNGTRVVLLTKFVKKQN</sequence>
<proteinExistence type="predicted"/>
<dbReference type="Proteomes" id="UP001409585">
    <property type="component" value="Unassembled WGS sequence"/>
</dbReference>
<dbReference type="EMBL" id="BAABLX010000009">
    <property type="protein sequence ID" value="GAA4938840.1"/>
    <property type="molecule type" value="Genomic_DNA"/>
</dbReference>
<evidence type="ECO:0000259" key="1">
    <source>
        <dbReference type="Pfam" id="PF03831"/>
    </source>
</evidence>
<protein>
    <submittedName>
        <fullName evidence="2">Alkylphosphonate utilization protein</fullName>
    </submittedName>
</protein>
<comment type="caution">
    <text evidence="2">The sequence shown here is derived from an EMBL/GenBank/DDBJ whole genome shotgun (WGS) entry which is preliminary data.</text>
</comment>
<evidence type="ECO:0000313" key="3">
    <source>
        <dbReference type="Proteomes" id="UP001409585"/>
    </source>
</evidence>
<keyword evidence="3" id="KW-1185">Reference proteome</keyword>